<evidence type="ECO:0000313" key="2">
    <source>
        <dbReference type="EMBL" id="SFH07790.1"/>
    </source>
</evidence>
<dbReference type="OrthoDB" id="7822309at2"/>
<proteinExistence type="predicted"/>
<keyword evidence="1" id="KW-1133">Transmembrane helix</keyword>
<keyword evidence="1" id="KW-0812">Transmembrane</keyword>
<evidence type="ECO:0000256" key="1">
    <source>
        <dbReference type="SAM" id="Phobius"/>
    </source>
</evidence>
<dbReference type="RefSeq" id="WP_074965704.1">
    <property type="nucleotide sequence ID" value="NZ_CBCRYP010000005.1"/>
</dbReference>
<accession>A0A1I2X2M9</accession>
<evidence type="ECO:0000313" key="3">
    <source>
        <dbReference type="Proteomes" id="UP000183635"/>
    </source>
</evidence>
<dbReference type="EMBL" id="FOPU01000001">
    <property type="protein sequence ID" value="SFH07790.1"/>
    <property type="molecule type" value="Genomic_DNA"/>
</dbReference>
<sequence>MTALNQYQRLEAAGVWRETPKSQLRDVIVSFGDATLVLTDPRSEVPLAHWSLPAVTRLNPGKMPARYAPGGPEAGEEVEIEDELMISAISKVHRAIEASKPHPGRLRSGMMLGAAAVMTILAVFWVPPALVRHAADIAPPAQRAEIGRIILSEIAKTTGNPCSRPAGDMVRQKLALRLIGPEAQIAVVPATLRGAIRLPGPITVVGEDLIEGQLSPEVAAGHILAAQAAAVENDPMLAALRYAGPRATFHLLTAGTLPRKSLSGYGETLLADPVPRPDDEQLLAYFTRAGISSEPYARSLDPTGEAVLGLIEADPFRTAVPKPVLSDREWIALQEICDQ</sequence>
<protein>
    <submittedName>
        <fullName evidence="2">Uncharacterized protein</fullName>
    </submittedName>
</protein>
<dbReference type="STRING" id="34004.SAMN04488021_10143"/>
<organism evidence="2 3">
    <name type="scientific">Paracoccus aminovorans</name>
    <dbReference type="NCBI Taxonomy" id="34004"/>
    <lineage>
        <taxon>Bacteria</taxon>
        <taxon>Pseudomonadati</taxon>
        <taxon>Pseudomonadota</taxon>
        <taxon>Alphaproteobacteria</taxon>
        <taxon>Rhodobacterales</taxon>
        <taxon>Paracoccaceae</taxon>
        <taxon>Paracoccus</taxon>
    </lineage>
</organism>
<dbReference type="Proteomes" id="UP000183635">
    <property type="component" value="Unassembled WGS sequence"/>
</dbReference>
<reference evidence="2 3" key="1">
    <citation type="submission" date="2016-10" db="EMBL/GenBank/DDBJ databases">
        <authorList>
            <person name="de Groot N.N."/>
        </authorList>
    </citation>
    <scope>NUCLEOTIDE SEQUENCE [LARGE SCALE GENOMIC DNA]</scope>
    <source>
        <strain evidence="2 3">DSM 8537</strain>
    </source>
</reference>
<keyword evidence="1" id="KW-0472">Membrane</keyword>
<keyword evidence="3" id="KW-1185">Reference proteome</keyword>
<name>A0A1I2X2M9_9RHOB</name>
<feature type="transmembrane region" description="Helical" evidence="1">
    <location>
        <begin position="109"/>
        <end position="127"/>
    </location>
</feature>
<dbReference type="AlphaFoldDB" id="A0A1I2X2M9"/>
<gene>
    <name evidence="2" type="ORF">SAMN04488021_10143</name>
</gene>